<sequence>ERFGSGVGFALWNPLGLRLADALHSGWPLFALLRALRPRLRRAWERRVGPRAAEVARRLAHCALAAPQGGWELRARQVCDALAAAGAPAGGACPLLPAQRELMVARATLRRLPARGVPAEGLAQVEAAVDRADRHLRSMLVWIQPRGGFAAPAARILMLFLVAADVVLPHLVALQRRLHGALDLRYPSPSPRSSPASPVSPSSSASTHGAAWSGPRPSPTAEAGRGMASRQGGGASLYHGASLLQPLPLRRAPTWGWRSCAPDIELSSGSGPRSFLVPVHVCPMCLLLSLTLLAAMCEHAEGRTLGRVTYVHWICMSASDEGRLNDISDPVSQYRHSGPDGGG</sequence>
<organism evidence="2 3">
    <name type="scientific">Prorocentrum cordatum</name>
    <dbReference type="NCBI Taxonomy" id="2364126"/>
    <lineage>
        <taxon>Eukaryota</taxon>
        <taxon>Sar</taxon>
        <taxon>Alveolata</taxon>
        <taxon>Dinophyceae</taxon>
        <taxon>Prorocentrales</taxon>
        <taxon>Prorocentraceae</taxon>
        <taxon>Prorocentrum</taxon>
    </lineage>
</organism>
<evidence type="ECO:0000313" key="2">
    <source>
        <dbReference type="EMBL" id="CAK0813370.1"/>
    </source>
</evidence>
<evidence type="ECO:0000313" key="3">
    <source>
        <dbReference type="Proteomes" id="UP001189429"/>
    </source>
</evidence>
<dbReference type="EMBL" id="CAUYUJ010005362">
    <property type="protein sequence ID" value="CAK0813370.1"/>
    <property type="molecule type" value="Genomic_DNA"/>
</dbReference>
<comment type="caution">
    <text evidence="2">The sequence shown here is derived from an EMBL/GenBank/DDBJ whole genome shotgun (WGS) entry which is preliminary data.</text>
</comment>
<protein>
    <recommendedName>
        <fullName evidence="4">Peroxisomal membrane protein PEX16</fullName>
    </recommendedName>
</protein>
<feature type="compositionally biased region" description="Low complexity" evidence="1">
    <location>
        <begin position="191"/>
        <end position="206"/>
    </location>
</feature>
<dbReference type="Proteomes" id="UP001189429">
    <property type="component" value="Unassembled WGS sequence"/>
</dbReference>
<evidence type="ECO:0008006" key="4">
    <source>
        <dbReference type="Google" id="ProtNLM"/>
    </source>
</evidence>
<evidence type="ECO:0000256" key="1">
    <source>
        <dbReference type="SAM" id="MobiDB-lite"/>
    </source>
</evidence>
<feature type="non-terminal residue" evidence="2">
    <location>
        <position position="1"/>
    </location>
</feature>
<accession>A0ABN9R5Y7</accession>
<reference evidence="2" key="1">
    <citation type="submission" date="2023-10" db="EMBL/GenBank/DDBJ databases">
        <authorList>
            <person name="Chen Y."/>
            <person name="Shah S."/>
            <person name="Dougan E. K."/>
            <person name="Thang M."/>
            <person name="Chan C."/>
        </authorList>
    </citation>
    <scope>NUCLEOTIDE SEQUENCE [LARGE SCALE GENOMIC DNA]</scope>
</reference>
<proteinExistence type="predicted"/>
<name>A0ABN9R5Y7_9DINO</name>
<feature type="region of interest" description="Disordered" evidence="1">
    <location>
        <begin position="187"/>
        <end position="231"/>
    </location>
</feature>
<gene>
    <name evidence="2" type="ORF">PCOR1329_LOCUS17324</name>
</gene>
<keyword evidence="3" id="KW-1185">Reference proteome</keyword>